<dbReference type="Pfam" id="PF12911">
    <property type="entry name" value="OppC_N"/>
    <property type="match status" value="1"/>
</dbReference>
<feature type="transmembrane region" description="Helical" evidence="7">
    <location>
        <begin position="213"/>
        <end position="232"/>
    </location>
</feature>
<dbReference type="InterPro" id="IPR035906">
    <property type="entry name" value="MetI-like_sf"/>
</dbReference>
<accession>A0A2T1HVJ9</accession>
<keyword evidence="5 7" id="KW-1133">Transmembrane helix</keyword>
<comment type="caution">
    <text evidence="9">The sequence shown here is derived from an EMBL/GenBank/DDBJ whole genome shotgun (WGS) entry which is preliminary data.</text>
</comment>
<proteinExistence type="inferred from homology"/>
<dbReference type="OrthoDB" id="9792862at2"/>
<keyword evidence="3" id="KW-1003">Cell membrane</keyword>
<dbReference type="PROSITE" id="PS50928">
    <property type="entry name" value="ABC_TM1"/>
    <property type="match status" value="1"/>
</dbReference>
<feature type="transmembrane region" description="Helical" evidence="7">
    <location>
        <begin position="152"/>
        <end position="168"/>
    </location>
</feature>
<evidence type="ECO:0000259" key="8">
    <source>
        <dbReference type="PROSITE" id="PS50928"/>
    </source>
</evidence>
<dbReference type="PANTHER" id="PTHR43386">
    <property type="entry name" value="OLIGOPEPTIDE TRANSPORT SYSTEM PERMEASE PROTEIN APPC"/>
    <property type="match status" value="1"/>
</dbReference>
<feature type="transmembrane region" description="Helical" evidence="7">
    <location>
        <begin position="26"/>
        <end position="47"/>
    </location>
</feature>
<evidence type="ECO:0000256" key="1">
    <source>
        <dbReference type="ARBA" id="ARBA00004651"/>
    </source>
</evidence>
<keyword evidence="6 7" id="KW-0472">Membrane</keyword>
<dbReference type="GO" id="GO:0055085">
    <property type="term" value="P:transmembrane transport"/>
    <property type="evidence" value="ECO:0007669"/>
    <property type="project" value="InterPro"/>
</dbReference>
<protein>
    <submittedName>
        <fullName evidence="9">Peptide ABC transporter permease</fullName>
    </submittedName>
</protein>
<dbReference type="InterPro" id="IPR000515">
    <property type="entry name" value="MetI-like"/>
</dbReference>
<organism evidence="9 10">
    <name type="scientific">Alsobacter soli</name>
    <dbReference type="NCBI Taxonomy" id="2109933"/>
    <lineage>
        <taxon>Bacteria</taxon>
        <taxon>Pseudomonadati</taxon>
        <taxon>Pseudomonadota</taxon>
        <taxon>Alphaproteobacteria</taxon>
        <taxon>Hyphomicrobiales</taxon>
        <taxon>Alsobacteraceae</taxon>
        <taxon>Alsobacter</taxon>
    </lineage>
</organism>
<evidence type="ECO:0000256" key="7">
    <source>
        <dbReference type="RuleBase" id="RU363032"/>
    </source>
</evidence>
<dbReference type="PANTHER" id="PTHR43386:SF25">
    <property type="entry name" value="PEPTIDE ABC TRANSPORTER PERMEASE PROTEIN"/>
    <property type="match status" value="1"/>
</dbReference>
<gene>
    <name evidence="9" type="ORF">SLNSH_08580</name>
</gene>
<keyword evidence="10" id="KW-1185">Reference proteome</keyword>
<reference evidence="10" key="1">
    <citation type="submission" date="2018-03" db="EMBL/GenBank/DDBJ databases">
        <authorList>
            <person name="Sun L."/>
            <person name="Liu H."/>
            <person name="Chen W."/>
            <person name="Huang K."/>
            <person name="Liu W."/>
            <person name="Gao X."/>
        </authorList>
    </citation>
    <scope>NUCLEOTIDE SEQUENCE [LARGE SCALE GENOMIC DNA]</scope>
    <source>
        <strain evidence="10">SH9</strain>
    </source>
</reference>
<dbReference type="InterPro" id="IPR050366">
    <property type="entry name" value="BP-dependent_transpt_permease"/>
</dbReference>
<feature type="transmembrane region" description="Helical" evidence="7">
    <location>
        <begin position="126"/>
        <end position="146"/>
    </location>
</feature>
<feature type="domain" description="ABC transmembrane type-1" evidence="8">
    <location>
        <begin position="86"/>
        <end position="275"/>
    </location>
</feature>
<dbReference type="AlphaFoldDB" id="A0A2T1HVJ9"/>
<dbReference type="Gene3D" id="1.10.3720.10">
    <property type="entry name" value="MetI-like"/>
    <property type="match status" value="1"/>
</dbReference>
<feature type="transmembrane region" description="Helical" evidence="7">
    <location>
        <begin position="252"/>
        <end position="275"/>
    </location>
</feature>
<comment type="subcellular location">
    <subcellularLocation>
        <location evidence="1 7">Cell membrane</location>
        <topology evidence="1 7">Multi-pass membrane protein</topology>
    </subcellularLocation>
</comment>
<comment type="similarity">
    <text evidence="7">Belongs to the binding-protein-dependent transport system permease family.</text>
</comment>
<evidence type="ECO:0000256" key="5">
    <source>
        <dbReference type="ARBA" id="ARBA00022989"/>
    </source>
</evidence>
<dbReference type="SUPFAM" id="SSF161098">
    <property type="entry name" value="MetI-like"/>
    <property type="match status" value="1"/>
</dbReference>
<feature type="transmembrane region" description="Helical" evidence="7">
    <location>
        <begin position="90"/>
        <end position="114"/>
    </location>
</feature>
<dbReference type="RefSeq" id="WP_106336255.1">
    <property type="nucleotide sequence ID" value="NZ_PVZS01000007.1"/>
</dbReference>
<evidence type="ECO:0000256" key="6">
    <source>
        <dbReference type="ARBA" id="ARBA00023136"/>
    </source>
</evidence>
<dbReference type="GO" id="GO:0005886">
    <property type="term" value="C:plasma membrane"/>
    <property type="evidence" value="ECO:0007669"/>
    <property type="project" value="UniProtKB-SubCell"/>
</dbReference>
<dbReference type="Pfam" id="PF00528">
    <property type="entry name" value="BPD_transp_1"/>
    <property type="match status" value="1"/>
</dbReference>
<name>A0A2T1HVJ9_9HYPH</name>
<dbReference type="EMBL" id="PVZS01000007">
    <property type="protein sequence ID" value="PSC05620.1"/>
    <property type="molecule type" value="Genomic_DNA"/>
</dbReference>
<dbReference type="InterPro" id="IPR025966">
    <property type="entry name" value="OppC_N"/>
</dbReference>
<evidence type="ECO:0000313" key="9">
    <source>
        <dbReference type="EMBL" id="PSC05620.1"/>
    </source>
</evidence>
<evidence type="ECO:0000256" key="3">
    <source>
        <dbReference type="ARBA" id="ARBA00022475"/>
    </source>
</evidence>
<evidence type="ECO:0000256" key="4">
    <source>
        <dbReference type="ARBA" id="ARBA00022692"/>
    </source>
</evidence>
<evidence type="ECO:0000313" key="10">
    <source>
        <dbReference type="Proteomes" id="UP000239772"/>
    </source>
</evidence>
<keyword evidence="2 7" id="KW-0813">Transport</keyword>
<sequence length="288" mass="30557">MTDAALANAEKPRRDWTRGLLRDPRAALGVALVLLAVILAIGAPLIAPFDPETPDFGAILSPPSAEHWFGTDDLGRDVLSRIIFGARASIVVGVLSVAGALVVGAAAGLAAGFFGRWTDAVIMRVMDVLFAFPSILLALAITAVLGPSLQNAILAIAVVNLPVFARIARAQTMVVRELEYVDAQRALGFGPWAILLRTVAPNIAAPLIVQGSLLFASAIITESYLSFLGLGVQPPAPTWGSMLRNAIGFLDMGPWLAWFPGLAIFLVVLGFNLLGDGLRDRFDPRETR</sequence>
<keyword evidence="4 7" id="KW-0812">Transmembrane</keyword>
<dbReference type="Proteomes" id="UP000239772">
    <property type="component" value="Unassembled WGS sequence"/>
</dbReference>
<evidence type="ECO:0000256" key="2">
    <source>
        <dbReference type="ARBA" id="ARBA00022448"/>
    </source>
</evidence>
<dbReference type="CDD" id="cd06261">
    <property type="entry name" value="TM_PBP2"/>
    <property type="match status" value="1"/>
</dbReference>